<keyword evidence="2" id="KW-1133">Transmembrane helix</keyword>
<reference evidence="4 5" key="1">
    <citation type="journal article" date="2022" name="Int. J. Syst. Evol. Microbiol.">
        <title>Pseudomonas aegrilactucae sp. nov. and Pseudomonas morbosilactucae sp. nov., pathogens causing bacterial rot of lettuce in Japan.</title>
        <authorList>
            <person name="Sawada H."/>
            <person name="Fujikawa T."/>
            <person name="Satou M."/>
        </authorList>
    </citation>
    <scope>NUCLEOTIDE SEQUENCE [LARGE SCALE GENOMIC DNA]</scope>
    <source>
        <strain evidence="4 5">MAFF 302030</strain>
    </source>
</reference>
<dbReference type="InterPro" id="IPR036629">
    <property type="entry name" value="YjbJ_sf"/>
</dbReference>
<organism evidence="4 5">
    <name type="scientific">Pseudomonas morbosilactucae</name>
    <dbReference type="NCBI Taxonomy" id="2938197"/>
    <lineage>
        <taxon>Bacteria</taxon>
        <taxon>Pseudomonadati</taxon>
        <taxon>Pseudomonadota</taxon>
        <taxon>Gammaproteobacteria</taxon>
        <taxon>Pseudomonadales</taxon>
        <taxon>Pseudomonadaceae</taxon>
        <taxon>Pseudomonas</taxon>
    </lineage>
</organism>
<dbReference type="SUPFAM" id="SSF69047">
    <property type="entry name" value="Hypothetical protein YjbJ"/>
    <property type="match status" value="1"/>
</dbReference>
<comment type="similarity">
    <text evidence="1">Belongs to the UPF0337 (CsbD) family.</text>
</comment>
<protein>
    <submittedName>
        <fullName evidence="4">CsbD family protein</fullName>
    </submittedName>
</protein>
<dbReference type="Gene3D" id="1.10.1470.10">
    <property type="entry name" value="YjbJ"/>
    <property type="match status" value="1"/>
</dbReference>
<gene>
    <name evidence="4" type="ORF">M1B34_12125</name>
</gene>
<evidence type="ECO:0000256" key="1">
    <source>
        <dbReference type="ARBA" id="ARBA00009129"/>
    </source>
</evidence>
<dbReference type="InterPro" id="IPR008462">
    <property type="entry name" value="CsbD"/>
</dbReference>
<dbReference type="EMBL" id="JALQCW010000025">
    <property type="protein sequence ID" value="MCK9798453.1"/>
    <property type="molecule type" value="Genomic_DNA"/>
</dbReference>
<feature type="domain" description="CsbD-like" evidence="3">
    <location>
        <begin position="4"/>
        <end position="54"/>
    </location>
</feature>
<dbReference type="AlphaFoldDB" id="A0A9X1YUH8"/>
<dbReference type="Proteomes" id="UP001155059">
    <property type="component" value="Unassembled WGS sequence"/>
</dbReference>
<dbReference type="RefSeq" id="WP_123332048.1">
    <property type="nucleotide sequence ID" value="NZ_JALQCW010000025.1"/>
</dbReference>
<evidence type="ECO:0000256" key="2">
    <source>
        <dbReference type="SAM" id="Phobius"/>
    </source>
</evidence>
<name>A0A9X1YUH8_9PSED</name>
<keyword evidence="2" id="KW-0812">Transmembrane</keyword>
<proteinExistence type="inferred from homology"/>
<sequence length="83" mass="8863">MGREQIKGTLDKLAGQAQGAAGEWLDDEQLRLQGAARQAAGQLQQRYGQLLDNAAASVRRQPLTTVAVLAGAGLLLGLLLRRR</sequence>
<evidence type="ECO:0000313" key="4">
    <source>
        <dbReference type="EMBL" id="MCK9798453.1"/>
    </source>
</evidence>
<feature type="transmembrane region" description="Helical" evidence="2">
    <location>
        <begin position="63"/>
        <end position="80"/>
    </location>
</feature>
<dbReference type="Pfam" id="PF05532">
    <property type="entry name" value="CsbD"/>
    <property type="match status" value="1"/>
</dbReference>
<comment type="caution">
    <text evidence="4">The sequence shown here is derived from an EMBL/GenBank/DDBJ whole genome shotgun (WGS) entry which is preliminary data.</text>
</comment>
<keyword evidence="2" id="KW-0472">Membrane</keyword>
<evidence type="ECO:0000259" key="3">
    <source>
        <dbReference type="Pfam" id="PF05532"/>
    </source>
</evidence>
<evidence type="ECO:0000313" key="5">
    <source>
        <dbReference type="Proteomes" id="UP001155059"/>
    </source>
</evidence>
<accession>A0A9X1YUH8</accession>
<reference evidence="4 5" key="2">
    <citation type="journal article" date="2023" name="Plant Pathol.">
        <title>Dismantling and reorganizing Pseudomonas marginalis sensu#lato.</title>
        <authorList>
            <person name="Sawada H."/>
            <person name="Fujikawa T."/>
            <person name="Satou M."/>
        </authorList>
    </citation>
    <scope>NUCLEOTIDE SEQUENCE [LARGE SCALE GENOMIC DNA]</scope>
    <source>
        <strain evidence="4 5">MAFF 302030</strain>
    </source>
</reference>